<evidence type="ECO:0000313" key="7">
    <source>
        <dbReference type="EMBL" id="KAG7726458.1"/>
    </source>
</evidence>
<protein>
    <recommendedName>
        <fullName evidence="6">Bromodomain associated domain-containing protein</fullName>
    </recommendedName>
</protein>
<comment type="caution">
    <text evidence="7">The sequence shown here is derived from an EMBL/GenBank/DDBJ whole genome shotgun (WGS) entry which is preliminary data.</text>
</comment>
<reference evidence="7 9" key="1">
    <citation type="journal article" date="2021" name="G3 (Bethesda)">
        <title>Genomic diversity, chromosomal rearrangements, and interspecies hybridization in the ogataea polymorpha species complex.</title>
        <authorList>
            <person name="Hanson S.J."/>
            <person name="Cinneide E.O."/>
            <person name="Salzberg L.I."/>
            <person name="Wolfe K.H."/>
            <person name="McGowan J."/>
            <person name="Fitzpatrick D.A."/>
            <person name="Matlin K."/>
        </authorList>
    </citation>
    <scope>NUCLEOTIDE SEQUENCE</scope>
    <source>
        <strain evidence="8">81-436-3</strain>
        <strain evidence="7">83-405-1</strain>
    </source>
</reference>
<dbReference type="Gene3D" id="1.10.20.10">
    <property type="entry name" value="Histone, subunit A"/>
    <property type="match status" value="1"/>
</dbReference>
<keyword evidence="9" id="KW-1185">Reference proteome</keyword>
<dbReference type="CDD" id="cd00076">
    <property type="entry name" value="HFD_SF"/>
    <property type="match status" value="1"/>
</dbReference>
<dbReference type="Proteomes" id="UP000697297">
    <property type="component" value="Unassembled WGS sequence"/>
</dbReference>
<dbReference type="Proteomes" id="UP000738402">
    <property type="component" value="Unassembled WGS sequence"/>
</dbReference>
<gene>
    <name evidence="7" type="ORF">KL933_003389</name>
    <name evidence="8" type="ORF">KL946_002882</name>
</gene>
<feature type="domain" description="Bromodomain associated" evidence="6">
    <location>
        <begin position="3"/>
        <end position="79"/>
    </location>
</feature>
<dbReference type="SMART" id="SM00576">
    <property type="entry name" value="BTP"/>
    <property type="match status" value="1"/>
</dbReference>
<sequence>MTSSFEFHLLRVTMAQLLKAHGFDKCNNRVLDLVTDLYVRYFQLLLQTVTKYMEARNDIEPNIQDISDAFLELKIISPARRLDAFDSDRLVTQGLNNFEYWFQSDMNTRLREVARPNKEFLTELAELKSSMDIHTKMNSLTAALGQATPGLHRQPTQPLEPLSVPANENEPIDDGLRLDPDWIRFVLRGQLSEKPDTKFKGTVLEEYVPEDLQQPTVTSNNDHVVFGPTPENLAQHLPYAGNREVDDPDDI</sequence>
<dbReference type="GO" id="GO:0045944">
    <property type="term" value="P:positive regulation of transcription by RNA polymerase II"/>
    <property type="evidence" value="ECO:0007669"/>
    <property type="project" value="TreeGrafter"/>
</dbReference>
<dbReference type="PANTHER" id="PTHR46452:SF1">
    <property type="entry name" value="TRANSCRIPTION INITIATION FACTOR TFIID SUBUNIT 3"/>
    <property type="match status" value="1"/>
</dbReference>
<evidence type="ECO:0000256" key="4">
    <source>
        <dbReference type="ARBA" id="ARBA00023242"/>
    </source>
</evidence>
<evidence type="ECO:0000313" key="9">
    <source>
        <dbReference type="Proteomes" id="UP000697297"/>
    </source>
</evidence>
<dbReference type="GO" id="GO:0005669">
    <property type="term" value="C:transcription factor TFIID complex"/>
    <property type="evidence" value="ECO:0007669"/>
    <property type="project" value="TreeGrafter"/>
</dbReference>
<keyword evidence="3" id="KW-0804">Transcription</keyword>
<dbReference type="Pfam" id="PF07524">
    <property type="entry name" value="Bromo_TP"/>
    <property type="match status" value="1"/>
</dbReference>
<dbReference type="EMBL" id="JAHLUN010000007">
    <property type="protein sequence ID" value="KAG7765015.1"/>
    <property type="molecule type" value="Genomic_DNA"/>
</dbReference>
<comment type="subcellular location">
    <subcellularLocation>
        <location evidence="1">Nucleus</location>
    </subcellularLocation>
</comment>
<organism evidence="7 10">
    <name type="scientific">Ogataea haglerorum</name>
    <dbReference type="NCBI Taxonomy" id="1937702"/>
    <lineage>
        <taxon>Eukaryota</taxon>
        <taxon>Fungi</taxon>
        <taxon>Dikarya</taxon>
        <taxon>Ascomycota</taxon>
        <taxon>Saccharomycotina</taxon>
        <taxon>Pichiomycetes</taxon>
        <taxon>Pichiales</taxon>
        <taxon>Pichiaceae</taxon>
        <taxon>Ogataea</taxon>
    </lineage>
</organism>
<dbReference type="AlphaFoldDB" id="A0AAN6D4I8"/>
<evidence type="ECO:0000256" key="1">
    <source>
        <dbReference type="ARBA" id="ARBA00004123"/>
    </source>
</evidence>
<feature type="region of interest" description="Disordered" evidence="5">
    <location>
        <begin position="227"/>
        <end position="251"/>
    </location>
</feature>
<proteinExistence type="predicted"/>
<evidence type="ECO:0000259" key="6">
    <source>
        <dbReference type="SMART" id="SM00576"/>
    </source>
</evidence>
<keyword evidence="4" id="KW-0539">Nucleus</keyword>
<dbReference type="InterPro" id="IPR009072">
    <property type="entry name" value="Histone-fold"/>
</dbReference>
<evidence type="ECO:0000313" key="10">
    <source>
        <dbReference type="Proteomes" id="UP000738402"/>
    </source>
</evidence>
<dbReference type="PANTHER" id="PTHR46452">
    <property type="entry name" value="TRANSCRIPTION INITIATION FACTOR TFIID SUBUNIT 3"/>
    <property type="match status" value="1"/>
</dbReference>
<dbReference type="EMBL" id="JAHLUH010000009">
    <property type="protein sequence ID" value="KAG7726458.1"/>
    <property type="molecule type" value="Genomic_DNA"/>
</dbReference>
<keyword evidence="2" id="KW-0805">Transcription regulation</keyword>
<evidence type="ECO:0000256" key="2">
    <source>
        <dbReference type="ARBA" id="ARBA00023015"/>
    </source>
</evidence>
<accession>A0AAN6D4I8</accession>
<evidence type="ECO:0000256" key="3">
    <source>
        <dbReference type="ARBA" id="ARBA00023163"/>
    </source>
</evidence>
<evidence type="ECO:0000313" key="8">
    <source>
        <dbReference type="EMBL" id="KAG7765015.1"/>
    </source>
</evidence>
<name>A0AAN6D4I8_9ASCO</name>
<dbReference type="GO" id="GO:0046982">
    <property type="term" value="F:protein heterodimerization activity"/>
    <property type="evidence" value="ECO:0007669"/>
    <property type="project" value="InterPro"/>
</dbReference>
<evidence type="ECO:0000256" key="5">
    <source>
        <dbReference type="SAM" id="MobiDB-lite"/>
    </source>
</evidence>
<dbReference type="InterPro" id="IPR006565">
    <property type="entry name" value="BTP"/>
</dbReference>